<organism evidence="2 3">
    <name type="scientific">Anseongella ginsenosidimutans</name>
    <dbReference type="NCBI Taxonomy" id="496056"/>
    <lineage>
        <taxon>Bacteria</taxon>
        <taxon>Pseudomonadati</taxon>
        <taxon>Bacteroidota</taxon>
        <taxon>Sphingobacteriia</taxon>
        <taxon>Sphingobacteriales</taxon>
        <taxon>Sphingobacteriaceae</taxon>
        <taxon>Anseongella</taxon>
    </lineage>
</organism>
<protein>
    <submittedName>
        <fullName evidence="2">Type IX secretion system PorP/SprF family membrane protein</fullName>
    </submittedName>
</protein>
<dbReference type="InterPro" id="IPR019861">
    <property type="entry name" value="PorP/SprF_Bacteroidetes"/>
</dbReference>
<gene>
    <name evidence="2" type="ORF">EDD80_1195</name>
</gene>
<evidence type="ECO:0000313" key="2">
    <source>
        <dbReference type="EMBL" id="TCS84691.1"/>
    </source>
</evidence>
<keyword evidence="3" id="KW-1185">Reference proteome</keyword>
<dbReference type="EMBL" id="SMAD01000019">
    <property type="protein sequence ID" value="TCS84691.1"/>
    <property type="molecule type" value="Genomic_DNA"/>
</dbReference>
<accession>A0A4V6NZ13</accession>
<dbReference type="AlphaFoldDB" id="A0A4V6NZ13"/>
<feature type="signal peptide" evidence="1">
    <location>
        <begin position="1"/>
        <end position="20"/>
    </location>
</feature>
<dbReference type="Pfam" id="PF11751">
    <property type="entry name" value="PorP_SprF"/>
    <property type="match status" value="1"/>
</dbReference>
<keyword evidence="1" id="KW-0732">Signal</keyword>
<reference evidence="2 3" key="1">
    <citation type="submission" date="2019-03" db="EMBL/GenBank/DDBJ databases">
        <title>Genomic Encyclopedia of Type Strains, Phase IV (KMG-IV): sequencing the most valuable type-strain genomes for metagenomic binning, comparative biology and taxonomic classification.</title>
        <authorList>
            <person name="Goeker M."/>
        </authorList>
    </citation>
    <scope>NUCLEOTIDE SEQUENCE [LARGE SCALE GENOMIC DNA]</scope>
    <source>
        <strain evidence="2 3">DSM 21100</strain>
    </source>
</reference>
<dbReference type="RefSeq" id="WP_158640609.1">
    <property type="nucleotide sequence ID" value="NZ_CP042432.1"/>
</dbReference>
<evidence type="ECO:0000313" key="3">
    <source>
        <dbReference type="Proteomes" id="UP000295807"/>
    </source>
</evidence>
<comment type="caution">
    <text evidence="2">The sequence shown here is derived from an EMBL/GenBank/DDBJ whole genome shotgun (WGS) entry which is preliminary data.</text>
</comment>
<feature type="chain" id="PRO_5020495238" evidence="1">
    <location>
        <begin position="21"/>
        <end position="301"/>
    </location>
</feature>
<name>A0A4V6NZ13_9SPHI</name>
<evidence type="ECO:0000256" key="1">
    <source>
        <dbReference type="SAM" id="SignalP"/>
    </source>
</evidence>
<dbReference type="NCBIfam" id="TIGR03519">
    <property type="entry name" value="T9SS_PorP_fam"/>
    <property type="match status" value="1"/>
</dbReference>
<sequence length="301" mass="33311">MKTIYNTLLLLLCTTGLAYAQQPFTYTQYMDNLAPINATYSLLDKAGAVHALVRKQWVGIDGAPSTLIANGHLPLASIGAAAGLNIMHDEFGPEKMTEASAFLAKSVRLSEKEYLAASMSFGVRRYEARYSGLDPHDPLFQDDILETVGTLGLGLMYFIPEKFYAGVSVPRISFRELGRASVEDSRYFKNHYYLMMGFLGSLGEDIKIKPAILASYASNIPLHADISTTLYLKEAIGLGLNYRTNNEMGAILSVFLNNRLRFGYSYQFGLNSYRLGQVNDGTHEITLGYRFGEGIGFSKLL</sequence>
<proteinExistence type="predicted"/>
<dbReference type="Proteomes" id="UP000295807">
    <property type="component" value="Unassembled WGS sequence"/>
</dbReference>